<gene>
    <name evidence="6" type="ORF">GCM10009836_56830</name>
</gene>
<organism evidence="6 7">
    <name type="scientific">Pseudonocardia ailaonensis</name>
    <dbReference type="NCBI Taxonomy" id="367279"/>
    <lineage>
        <taxon>Bacteria</taxon>
        <taxon>Bacillati</taxon>
        <taxon>Actinomycetota</taxon>
        <taxon>Actinomycetes</taxon>
        <taxon>Pseudonocardiales</taxon>
        <taxon>Pseudonocardiaceae</taxon>
        <taxon>Pseudonocardia</taxon>
    </lineage>
</organism>
<evidence type="ECO:0000256" key="1">
    <source>
        <dbReference type="ARBA" id="ARBA00009437"/>
    </source>
</evidence>
<comment type="caution">
    <text evidence="6">The sequence shown here is derived from an EMBL/GenBank/DDBJ whole genome shotgun (WGS) entry which is preliminary data.</text>
</comment>
<evidence type="ECO:0000256" key="4">
    <source>
        <dbReference type="ARBA" id="ARBA00023163"/>
    </source>
</evidence>
<keyword evidence="7" id="KW-1185">Reference proteome</keyword>
<dbReference type="PANTHER" id="PTHR30346:SF29">
    <property type="entry name" value="LYSR SUBSTRATE-BINDING"/>
    <property type="match status" value="1"/>
</dbReference>
<evidence type="ECO:0000256" key="2">
    <source>
        <dbReference type="ARBA" id="ARBA00023015"/>
    </source>
</evidence>
<protein>
    <submittedName>
        <fullName evidence="6">LysR family transcriptional regulator</fullName>
    </submittedName>
</protein>
<comment type="similarity">
    <text evidence="1">Belongs to the LysR transcriptional regulatory family.</text>
</comment>
<feature type="domain" description="HTH lysR-type" evidence="5">
    <location>
        <begin position="2"/>
        <end position="59"/>
    </location>
</feature>
<name>A0ABN2NGY1_9PSEU</name>
<keyword evidence="4" id="KW-0804">Transcription</keyword>
<dbReference type="InterPro" id="IPR000847">
    <property type="entry name" value="LysR_HTH_N"/>
</dbReference>
<dbReference type="RefSeq" id="WP_344423736.1">
    <property type="nucleotide sequence ID" value="NZ_BAAAQK010000023.1"/>
</dbReference>
<proteinExistence type="inferred from homology"/>
<dbReference type="Proteomes" id="UP001500449">
    <property type="component" value="Unassembled WGS sequence"/>
</dbReference>
<dbReference type="EMBL" id="BAAAQK010000023">
    <property type="protein sequence ID" value="GAA1868908.1"/>
    <property type="molecule type" value="Genomic_DNA"/>
</dbReference>
<dbReference type="Gene3D" id="3.40.190.10">
    <property type="entry name" value="Periplasmic binding protein-like II"/>
    <property type="match status" value="2"/>
</dbReference>
<dbReference type="Gene3D" id="1.10.10.10">
    <property type="entry name" value="Winged helix-like DNA-binding domain superfamily/Winged helix DNA-binding domain"/>
    <property type="match status" value="1"/>
</dbReference>
<evidence type="ECO:0000256" key="3">
    <source>
        <dbReference type="ARBA" id="ARBA00023125"/>
    </source>
</evidence>
<dbReference type="CDD" id="cd08423">
    <property type="entry name" value="PBP2_LTTR_like_6"/>
    <property type="match status" value="1"/>
</dbReference>
<evidence type="ECO:0000259" key="5">
    <source>
        <dbReference type="PROSITE" id="PS50931"/>
    </source>
</evidence>
<accession>A0ABN2NGY1</accession>
<sequence>MLNPIHLRTVAAVVRTGSFAAAAKELGYTSSAVSQQIASLEHDVRLVLFERRARSIAPTPAATFLADRSIEVLALLDDLQDAVGELAGGERGRLRIGSFPTASEHLLPGAIAELAARLPHVGIELEEAEPDTLVPRVSDRLLDVALVYEYDLVPRAWPRNLHRSVLLSEDLVLLLPQDHRLSGEVRLSELAGETWISTAAGTSGSECLLRLCAAQGFIPRVAFRTNDYDVVRRFVGAGLGVALVPRLGAAGDPHTRRVAVAGPNAQRHILAVRRRVGGSPLAAAALAALTRAANSRSGL</sequence>
<dbReference type="SUPFAM" id="SSF46785">
    <property type="entry name" value="Winged helix' DNA-binding domain"/>
    <property type="match status" value="1"/>
</dbReference>
<dbReference type="PANTHER" id="PTHR30346">
    <property type="entry name" value="TRANSCRIPTIONAL DUAL REGULATOR HCAR-RELATED"/>
    <property type="match status" value="1"/>
</dbReference>
<dbReference type="Pfam" id="PF03466">
    <property type="entry name" value="LysR_substrate"/>
    <property type="match status" value="1"/>
</dbReference>
<dbReference type="SUPFAM" id="SSF53850">
    <property type="entry name" value="Periplasmic binding protein-like II"/>
    <property type="match status" value="1"/>
</dbReference>
<keyword evidence="3" id="KW-0238">DNA-binding</keyword>
<dbReference type="PROSITE" id="PS50931">
    <property type="entry name" value="HTH_LYSR"/>
    <property type="match status" value="1"/>
</dbReference>
<evidence type="ECO:0000313" key="6">
    <source>
        <dbReference type="EMBL" id="GAA1868908.1"/>
    </source>
</evidence>
<dbReference type="InterPro" id="IPR036390">
    <property type="entry name" value="WH_DNA-bd_sf"/>
</dbReference>
<evidence type="ECO:0000313" key="7">
    <source>
        <dbReference type="Proteomes" id="UP001500449"/>
    </source>
</evidence>
<reference evidence="6 7" key="1">
    <citation type="journal article" date="2019" name="Int. J. Syst. Evol. Microbiol.">
        <title>The Global Catalogue of Microorganisms (GCM) 10K type strain sequencing project: providing services to taxonomists for standard genome sequencing and annotation.</title>
        <authorList>
            <consortium name="The Broad Institute Genomics Platform"/>
            <consortium name="The Broad Institute Genome Sequencing Center for Infectious Disease"/>
            <person name="Wu L."/>
            <person name="Ma J."/>
        </authorList>
    </citation>
    <scope>NUCLEOTIDE SEQUENCE [LARGE SCALE GENOMIC DNA]</scope>
    <source>
        <strain evidence="6 7">JCM 16009</strain>
    </source>
</reference>
<keyword evidence="2" id="KW-0805">Transcription regulation</keyword>
<dbReference type="InterPro" id="IPR005119">
    <property type="entry name" value="LysR_subst-bd"/>
</dbReference>
<dbReference type="InterPro" id="IPR036388">
    <property type="entry name" value="WH-like_DNA-bd_sf"/>
</dbReference>
<dbReference type="Pfam" id="PF00126">
    <property type="entry name" value="HTH_1"/>
    <property type="match status" value="1"/>
</dbReference>